<gene>
    <name evidence="3" type="ORF">GBG18_09250</name>
    <name evidence="4" type="ORF">GBG19_02150</name>
</gene>
<evidence type="ECO:0000256" key="1">
    <source>
        <dbReference type="ARBA" id="ARBA00022679"/>
    </source>
</evidence>
<feature type="domain" description="Methyltransferase" evidence="2">
    <location>
        <begin position="35"/>
        <end position="148"/>
    </location>
</feature>
<dbReference type="RefSeq" id="WP_152190450.1">
    <property type="nucleotide sequence ID" value="NZ_WFKI01000005.1"/>
</dbReference>
<keyword evidence="5" id="KW-1185">Reference proteome</keyword>
<sequence length="202" mass="23289">MNRFDEAAKTWDKRQVSIESSDACVQDLLNNVKLKNNANILDYGCGTGFIAFALKNETNNVTGMDYSKGMIEVFNNKVSQFDCENIKAIKHNMNEDELPKNTYDLIISSKTMHHIKDTNMFFKKSYNALKNDGILCINDLDKEDGSFHKDKENDGVEHFGYEKEELLAIAKNIGFKILSYKIVYNQLKNEQYYPLFNLIVKK</sequence>
<dbReference type="AlphaFoldDB" id="A0A6L4WVP7"/>
<dbReference type="Gene3D" id="3.40.50.150">
    <property type="entry name" value="Vaccinia Virus protein VP39"/>
    <property type="match status" value="1"/>
</dbReference>
<dbReference type="Proteomes" id="UP000472839">
    <property type="component" value="Unassembled WGS sequence"/>
</dbReference>
<dbReference type="InterPro" id="IPR025714">
    <property type="entry name" value="Methyltranfer_dom"/>
</dbReference>
<organism evidence="4 6">
    <name type="scientific">Poseidonibacter ostreae</name>
    <dbReference type="NCBI Taxonomy" id="2654171"/>
    <lineage>
        <taxon>Bacteria</taxon>
        <taxon>Pseudomonadati</taxon>
        <taxon>Campylobacterota</taxon>
        <taxon>Epsilonproteobacteria</taxon>
        <taxon>Campylobacterales</taxon>
        <taxon>Arcobacteraceae</taxon>
        <taxon>Poseidonibacter</taxon>
    </lineage>
</organism>
<dbReference type="PANTHER" id="PTHR43861:SF3">
    <property type="entry name" value="PUTATIVE (AFU_ORTHOLOGUE AFUA_2G14390)-RELATED"/>
    <property type="match status" value="1"/>
</dbReference>
<evidence type="ECO:0000313" key="3">
    <source>
        <dbReference type="EMBL" id="KAB7890258.1"/>
    </source>
</evidence>
<evidence type="ECO:0000313" key="5">
    <source>
        <dbReference type="Proteomes" id="UP000461010"/>
    </source>
</evidence>
<reference evidence="5 6" key="1">
    <citation type="submission" date="2019-10" db="EMBL/GenBank/DDBJ databases">
        <title>Poseidonibacter ostreae sp. nov., isolated from the gut of the Ostrea denselamellosa.</title>
        <authorList>
            <person name="Choi A."/>
        </authorList>
    </citation>
    <scope>NUCLEOTIDE SEQUENCE [LARGE SCALE GENOMIC DNA]</scope>
    <source>
        <strain evidence="4 6">SJOD-M-33</strain>
        <strain evidence="3 5">SJOD-M-5</strain>
    </source>
</reference>
<dbReference type="GO" id="GO:0008168">
    <property type="term" value="F:methyltransferase activity"/>
    <property type="evidence" value="ECO:0007669"/>
    <property type="project" value="UniProtKB-KW"/>
</dbReference>
<name>A0A6L4WVP7_9BACT</name>
<dbReference type="InterPro" id="IPR029063">
    <property type="entry name" value="SAM-dependent_MTases_sf"/>
</dbReference>
<dbReference type="EMBL" id="WFKJ01000026">
    <property type="protein sequence ID" value="KAB7890258.1"/>
    <property type="molecule type" value="Genomic_DNA"/>
</dbReference>
<keyword evidence="4" id="KW-0489">Methyltransferase</keyword>
<evidence type="ECO:0000259" key="2">
    <source>
        <dbReference type="Pfam" id="PF13847"/>
    </source>
</evidence>
<dbReference type="GO" id="GO:0032259">
    <property type="term" value="P:methylation"/>
    <property type="evidence" value="ECO:0007669"/>
    <property type="project" value="UniProtKB-KW"/>
</dbReference>
<dbReference type="Pfam" id="PF13847">
    <property type="entry name" value="Methyltransf_31"/>
    <property type="match status" value="1"/>
</dbReference>
<accession>A0A6L4WVP7</accession>
<dbReference type="Proteomes" id="UP000461010">
    <property type="component" value="Unassembled WGS sequence"/>
</dbReference>
<keyword evidence="1" id="KW-0808">Transferase</keyword>
<comment type="caution">
    <text evidence="4">The sequence shown here is derived from an EMBL/GenBank/DDBJ whole genome shotgun (WGS) entry which is preliminary data.</text>
</comment>
<proteinExistence type="predicted"/>
<dbReference type="SUPFAM" id="SSF53335">
    <property type="entry name" value="S-adenosyl-L-methionine-dependent methyltransferases"/>
    <property type="match status" value="1"/>
</dbReference>
<dbReference type="PANTHER" id="PTHR43861">
    <property type="entry name" value="TRANS-ACONITATE 2-METHYLTRANSFERASE-RELATED"/>
    <property type="match status" value="1"/>
</dbReference>
<evidence type="ECO:0000313" key="4">
    <source>
        <dbReference type="EMBL" id="KAB7890838.1"/>
    </source>
</evidence>
<protein>
    <submittedName>
        <fullName evidence="4">Methyltransferase domain-containing protein</fullName>
    </submittedName>
</protein>
<evidence type="ECO:0000313" key="6">
    <source>
        <dbReference type="Proteomes" id="UP000472839"/>
    </source>
</evidence>
<dbReference type="EMBL" id="WFKK01000003">
    <property type="protein sequence ID" value="KAB7890838.1"/>
    <property type="molecule type" value="Genomic_DNA"/>
</dbReference>
<dbReference type="CDD" id="cd02440">
    <property type="entry name" value="AdoMet_MTases"/>
    <property type="match status" value="1"/>
</dbReference>